<comment type="caution">
    <text evidence="1">The sequence shown here is derived from an EMBL/GenBank/DDBJ whole genome shotgun (WGS) entry which is preliminary data.</text>
</comment>
<dbReference type="AlphaFoldDB" id="A0A840U4I1"/>
<name>A0A840U4I1_9BACT</name>
<evidence type="ECO:0000313" key="2">
    <source>
        <dbReference type="Proteomes" id="UP000557307"/>
    </source>
</evidence>
<dbReference type="Proteomes" id="UP000557307">
    <property type="component" value="Unassembled WGS sequence"/>
</dbReference>
<dbReference type="Gene3D" id="1.10.1200.10">
    <property type="entry name" value="ACP-like"/>
    <property type="match status" value="1"/>
</dbReference>
<dbReference type="SUPFAM" id="SSF47336">
    <property type="entry name" value="ACP-like"/>
    <property type="match status" value="1"/>
</dbReference>
<proteinExistence type="predicted"/>
<dbReference type="EMBL" id="JACHGF010000013">
    <property type="protein sequence ID" value="MBB5287000.1"/>
    <property type="molecule type" value="Genomic_DNA"/>
</dbReference>
<protein>
    <submittedName>
        <fullName evidence="1">Acyl carrier protein</fullName>
    </submittedName>
</protein>
<sequence>MKASLTLVRDHLSRRFGIPPPLVRLSSHLDNDLGLEIWEKIDLIVFLEAAYGVTFPSDATSRYETVFELLAFALLSPFVARSKKFFVK</sequence>
<organism evidence="1 2">
    <name type="scientific">Rhabdobacter roseus</name>
    <dbReference type="NCBI Taxonomy" id="1655419"/>
    <lineage>
        <taxon>Bacteria</taxon>
        <taxon>Pseudomonadati</taxon>
        <taxon>Bacteroidota</taxon>
        <taxon>Cytophagia</taxon>
        <taxon>Cytophagales</taxon>
        <taxon>Cytophagaceae</taxon>
        <taxon>Rhabdobacter</taxon>
    </lineage>
</organism>
<gene>
    <name evidence="1" type="ORF">HNQ92_005162</name>
</gene>
<evidence type="ECO:0000313" key="1">
    <source>
        <dbReference type="EMBL" id="MBB5287000.1"/>
    </source>
</evidence>
<accession>A0A840U4I1</accession>
<keyword evidence="2" id="KW-1185">Reference proteome</keyword>
<reference evidence="1 2" key="1">
    <citation type="submission" date="2020-08" db="EMBL/GenBank/DDBJ databases">
        <title>Genomic Encyclopedia of Type Strains, Phase IV (KMG-IV): sequencing the most valuable type-strain genomes for metagenomic binning, comparative biology and taxonomic classification.</title>
        <authorList>
            <person name="Goeker M."/>
        </authorList>
    </citation>
    <scope>NUCLEOTIDE SEQUENCE [LARGE SCALE GENOMIC DNA]</scope>
    <source>
        <strain evidence="1 2">DSM 105074</strain>
    </source>
</reference>
<dbReference type="RefSeq" id="WP_184178668.1">
    <property type="nucleotide sequence ID" value="NZ_JACHGF010000013.1"/>
</dbReference>
<dbReference type="InterPro" id="IPR036736">
    <property type="entry name" value="ACP-like_sf"/>
</dbReference>